<dbReference type="Pfam" id="PF00990">
    <property type="entry name" value="GGDEF"/>
    <property type="match status" value="1"/>
</dbReference>
<evidence type="ECO:0000259" key="4">
    <source>
        <dbReference type="PROSITE" id="PS50887"/>
    </source>
</evidence>
<dbReference type="InterPro" id="IPR050469">
    <property type="entry name" value="Diguanylate_Cyclase"/>
</dbReference>
<evidence type="ECO:0000256" key="3">
    <source>
        <dbReference type="ARBA" id="ARBA00034247"/>
    </source>
</evidence>
<dbReference type="NCBIfam" id="TIGR00254">
    <property type="entry name" value="GGDEF"/>
    <property type="match status" value="1"/>
</dbReference>
<sequence length="302" mass="34307">MLIDDGSLVSSVLNAFQDHICIMDIQGNILFVNNAWVDFERNNSSNDLTDWLSVNYLDVCDKSIGDGSQFAEKAGHGIRAVINKKAPFFKIEYPCHSPNMQRWFVLFCTAFEFENSRLILVKHSNVTQKIKAQINSHTDALTLVGNRRALDEFLDHEWRRCSRLRQPISALMIDIDDFKQFNDINGHLKGDDCLKKISQALKNLVHRPSDIFCRYGGEEFIYILGNTNLHIALELSDKIHSSIEDLHIIQNQELPDKYVTVSIGVCSICPTSSEEKEILLKKADHCLYQAKSGGKNTTRSSD</sequence>
<accession>G4QN02</accession>
<reference evidence="5 6" key="1">
    <citation type="journal article" date="2011" name="J. Bacteriol.">
        <title>Complete genome sequence of seawater bacterium Glaciecola nitratireducens FR1064T.</title>
        <authorList>
            <person name="Bian F."/>
            <person name="Qin Q.L."/>
            <person name="Xie B.B."/>
            <person name="Shu Y.L."/>
            <person name="Zhang X.Y."/>
            <person name="Yu Y."/>
            <person name="Chen B."/>
            <person name="Chen X.L."/>
            <person name="Zhou B.C."/>
            <person name="Zhang Y.Z."/>
        </authorList>
    </citation>
    <scope>NUCLEOTIDE SEQUENCE [LARGE SCALE GENOMIC DNA]</scope>
    <source>
        <strain evidence="6">JCM 12485 / KCTC 12276 / FR1064</strain>
    </source>
</reference>
<gene>
    <name evidence="5" type="ordered locus">GNIT_3327</name>
</gene>
<comment type="cofactor">
    <cofactor evidence="1">
        <name>Mg(2+)</name>
        <dbReference type="ChEBI" id="CHEBI:18420"/>
    </cofactor>
</comment>
<name>G4QN02_GLANF</name>
<dbReference type="eggNOG" id="COG3706">
    <property type="taxonomic scope" value="Bacteria"/>
</dbReference>
<keyword evidence="6" id="KW-1185">Reference proteome</keyword>
<dbReference type="HOGENOM" id="CLU_000445_11_4_6"/>
<dbReference type="FunFam" id="3.30.70.270:FF:000001">
    <property type="entry name" value="Diguanylate cyclase domain protein"/>
    <property type="match status" value="1"/>
</dbReference>
<dbReference type="GO" id="GO:1902201">
    <property type="term" value="P:negative regulation of bacterial-type flagellum-dependent cell motility"/>
    <property type="evidence" value="ECO:0007669"/>
    <property type="project" value="TreeGrafter"/>
</dbReference>
<dbReference type="SMART" id="SM00267">
    <property type="entry name" value="GGDEF"/>
    <property type="match status" value="1"/>
</dbReference>
<evidence type="ECO:0000256" key="1">
    <source>
        <dbReference type="ARBA" id="ARBA00001946"/>
    </source>
</evidence>
<dbReference type="EMBL" id="CP003060">
    <property type="protein sequence ID" value="AEP31421.1"/>
    <property type="molecule type" value="Genomic_DNA"/>
</dbReference>
<proteinExistence type="predicted"/>
<dbReference type="Proteomes" id="UP000009282">
    <property type="component" value="Chromosome"/>
</dbReference>
<comment type="catalytic activity">
    <reaction evidence="3">
        <text>2 GTP = 3',3'-c-di-GMP + 2 diphosphate</text>
        <dbReference type="Rhea" id="RHEA:24898"/>
        <dbReference type="ChEBI" id="CHEBI:33019"/>
        <dbReference type="ChEBI" id="CHEBI:37565"/>
        <dbReference type="ChEBI" id="CHEBI:58805"/>
        <dbReference type="EC" id="2.7.7.65"/>
    </reaction>
</comment>
<organism evidence="5 6">
    <name type="scientific">Glaciecola nitratireducens (strain JCM 12485 / KCTC 12276 / FR1064)</name>
    <dbReference type="NCBI Taxonomy" id="1085623"/>
    <lineage>
        <taxon>Bacteria</taxon>
        <taxon>Pseudomonadati</taxon>
        <taxon>Pseudomonadota</taxon>
        <taxon>Gammaproteobacteria</taxon>
        <taxon>Alteromonadales</taxon>
        <taxon>Alteromonadaceae</taxon>
        <taxon>Brumicola</taxon>
    </lineage>
</organism>
<protein>
    <recommendedName>
        <fullName evidence="2">diguanylate cyclase</fullName>
        <ecNumber evidence="2">2.7.7.65</ecNumber>
    </recommendedName>
</protein>
<evidence type="ECO:0000313" key="6">
    <source>
        <dbReference type="Proteomes" id="UP000009282"/>
    </source>
</evidence>
<dbReference type="OrthoDB" id="9812260at2"/>
<dbReference type="Gene3D" id="3.30.70.270">
    <property type="match status" value="1"/>
</dbReference>
<dbReference type="CDD" id="cd01949">
    <property type="entry name" value="GGDEF"/>
    <property type="match status" value="1"/>
</dbReference>
<dbReference type="SUPFAM" id="SSF55073">
    <property type="entry name" value="Nucleotide cyclase"/>
    <property type="match status" value="1"/>
</dbReference>
<dbReference type="KEGG" id="gni:GNIT_3327"/>
<dbReference type="InterPro" id="IPR029787">
    <property type="entry name" value="Nucleotide_cyclase"/>
</dbReference>
<dbReference type="InterPro" id="IPR043128">
    <property type="entry name" value="Rev_trsase/Diguanyl_cyclase"/>
</dbReference>
<dbReference type="PROSITE" id="PS50887">
    <property type="entry name" value="GGDEF"/>
    <property type="match status" value="1"/>
</dbReference>
<evidence type="ECO:0000313" key="5">
    <source>
        <dbReference type="EMBL" id="AEP31421.1"/>
    </source>
</evidence>
<dbReference type="RefSeq" id="WP_014110292.1">
    <property type="nucleotide sequence ID" value="NC_016041.1"/>
</dbReference>
<dbReference type="GO" id="GO:0052621">
    <property type="term" value="F:diguanylate cyclase activity"/>
    <property type="evidence" value="ECO:0007669"/>
    <property type="project" value="UniProtKB-EC"/>
</dbReference>
<dbReference type="PANTHER" id="PTHR45138">
    <property type="entry name" value="REGULATORY COMPONENTS OF SENSORY TRANSDUCTION SYSTEM"/>
    <property type="match status" value="1"/>
</dbReference>
<dbReference type="GO" id="GO:0005886">
    <property type="term" value="C:plasma membrane"/>
    <property type="evidence" value="ECO:0007669"/>
    <property type="project" value="TreeGrafter"/>
</dbReference>
<dbReference type="GO" id="GO:0043709">
    <property type="term" value="P:cell adhesion involved in single-species biofilm formation"/>
    <property type="evidence" value="ECO:0007669"/>
    <property type="project" value="TreeGrafter"/>
</dbReference>
<dbReference type="PANTHER" id="PTHR45138:SF9">
    <property type="entry name" value="DIGUANYLATE CYCLASE DGCM-RELATED"/>
    <property type="match status" value="1"/>
</dbReference>
<dbReference type="AlphaFoldDB" id="G4QN02"/>
<dbReference type="EC" id="2.7.7.65" evidence="2"/>
<dbReference type="InterPro" id="IPR000160">
    <property type="entry name" value="GGDEF_dom"/>
</dbReference>
<feature type="domain" description="GGDEF" evidence="4">
    <location>
        <begin position="166"/>
        <end position="302"/>
    </location>
</feature>
<evidence type="ECO:0000256" key="2">
    <source>
        <dbReference type="ARBA" id="ARBA00012528"/>
    </source>
</evidence>
<dbReference type="STRING" id="1085623.GNIT_3327"/>